<name>A0A6A3NYL0_9STRA</name>
<feature type="region of interest" description="Disordered" evidence="1">
    <location>
        <begin position="26"/>
        <end position="64"/>
    </location>
</feature>
<accession>A0A6A3NYL0</accession>
<evidence type="ECO:0000256" key="1">
    <source>
        <dbReference type="SAM" id="MobiDB-lite"/>
    </source>
</evidence>
<dbReference type="AlphaFoldDB" id="A0A6A3NYL0"/>
<evidence type="ECO:0000313" key="2">
    <source>
        <dbReference type="EMBL" id="KAE9046128.1"/>
    </source>
</evidence>
<gene>
    <name evidence="2" type="ORF">PR001_g4679</name>
</gene>
<reference evidence="2 3" key="1">
    <citation type="submission" date="2018-09" db="EMBL/GenBank/DDBJ databases">
        <title>Genomic investigation of the strawberry pathogen Phytophthora fragariae indicates pathogenicity is determined by transcriptional variation in three key races.</title>
        <authorList>
            <person name="Adams T.M."/>
            <person name="Armitage A.D."/>
            <person name="Sobczyk M.K."/>
            <person name="Bates H.J."/>
            <person name="Dunwell J.M."/>
            <person name="Nellist C.F."/>
            <person name="Harrison R.J."/>
        </authorList>
    </citation>
    <scope>NUCLEOTIDE SEQUENCE [LARGE SCALE GENOMIC DNA]</scope>
    <source>
        <strain evidence="2 3">SCRP249</strain>
    </source>
</reference>
<dbReference type="EMBL" id="QXFV01000196">
    <property type="protein sequence ID" value="KAE9046128.1"/>
    <property type="molecule type" value="Genomic_DNA"/>
</dbReference>
<dbReference type="Proteomes" id="UP000429607">
    <property type="component" value="Unassembled WGS sequence"/>
</dbReference>
<feature type="compositionally biased region" description="Basic and acidic residues" evidence="1">
    <location>
        <begin position="34"/>
        <end position="52"/>
    </location>
</feature>
<proteinExistence type="predicted"/>
<evidence type="ECO:0000313" key="3">
    <source>
        <dbReference type="Proteomes" id="UP000429607"/>
    </source>
</evidence>
<comment type="caution">
    <text evidence="2">The sequence shown here is derived from an EMBL/GenBank/DDBJ whole genome shotgun (WGS) entry which is preliminary data.</text>
</comment>
<organism evidence="2 3">
    <name type="scientific">Phytophthora rubi</name>
    <dbReference type="NCBI Taxonomy" id="129364"/>
    <lineage>
        <taxon>Eukaryota</taxon>
        <taxon>Sar</taxon>
        <taxon>Stramenopiles</taxon>
        <taxon>Oomycota</taxon>
        <taxon>Peronosporomycetes</taxon>
        <taxon>Peronosporales</taxon>
        <taxon>Peronosporaceae</taxon>
        <taxon>Phytophthora</taxon>
    </lineage>
</organism>
<protein>
    <submittedName>
        <fullName evidence="2">Uncharacterized protein</fullName>
    </submittedName>
</protein>
<sequence>MNFIFAESCQNPESDAAFHFRTSAALPRPFRRSVCSEDDQRKREEQGEREEQGQQEQQGQQKQR</sequence>
<feature type="compositionally biased region" description="Low complexity" evidence="1">
    <location>
        <begin position="54"/>
        <end position="64"/>
    </location>
</feature>